<dbReference type="InterPro" id="IPR042112">
    <property type="entry name" value="P_AcTrfase_dom2"/>
</dbReference>
<dbReference type="Gene3D" id="3.40.50.10950">
    <property type="match status" value="1"/>
</dbReference>
<feature type="domain" description="Phosphate acetyl/butaryl transferase" evidence="9">
    <location>
        <begin position="4"/>
        <end position="324"/>
    </location>
</feature>
<evidence type="ECO:0000313" key="10">
    <source>
        <dbReference type="EMBL" id="HIU63242.1"/>
    </source>
</evidence>
<dbReference type="AlphaFoldDB" id="A0A9D1MMZ3"/>
<dbReference type="PANTHER" id="PTHR43356:SF3">
    <property type="entry name" value="PHOSPHATE ACETYLTRANSFERASE"/>
    <property type="match status" value="1"/>
</dbReference>
<dbReference type="InterPro" id="IPR042113">
    <property type="entry name" value="P_AcTrfase_dom1"/>
</dbReference>
<evidence type="ECO:0000256" key="7">
    <source>
        <dbReference type="ARBA" id="ARBA00023315"/>
    </source>
</evidence>
<reference evidence="10" key="1">
    <citation type="submission" date="2020-10" db="EMBL/GenBank/DDBJ databases">
        <authorList>
            <person name="Gilroy R."/>
        </authorList>
    </citation>
    <scope>NUCLEOTIDE SEQUENCE</scope>
    <source>
        <strain evidence="10">9366</strain>
    </source>
</reference>
<keyword evidence="6 10" id="KW-0808">Transferase</keyword>
<dbReference type="PANTHER" id="PTHR43356">
    <property type="entry name" value="PHOSPHATE ACETYLTRANSFERASE"/>
    <property type="match status" value="1"/>
</dbReference>
<dbReference type="InterPro" id="IPR050500">
    <property type="entry name" value="Phos_Acetyltrans/Butyryltrans"/>
</dbReference>
<sequence>MSKVIDDIIAKAQNNVKTIVLAEGEEPRTVAASQVIAAKGIAKLILLGDEAKIKDMYPNFKSKGISIVNPLAKDNEDYINEYYELRKSKGMTLEQAKLTMKNPLFYGAMMVRKGLADGMVAGAINATGNVLRAGLQIIKTAPGIRTVSSCFIMCLDETHMKDRHVMVFGDSAVNIAPTAEQLADIAIASAATAKVMAGIEPRIAMLSFSTKGSAKHEAVDKVVAATNYVKYARPDLMIDGELQVDAAIIPSVARLKAPDSPVAGNANVLIFPSLEAGNIGYKLVQRFSGAEAIGPICQGFAKPVNDLSRGCSVDDIVSVVAITAVQAQQNDVKGEKK</sequence>
<evidence type="ECO:0000256" key="4">
    <source>
        <dbReference type="ARBA" id="ARBA00012707"/>
    </source>
</evidence>
<comment type="caution">
    <text evidence="10">The sequence shown here is derived from an EMBL/GenBank/DDBJ whole genome shotgun (WGS) entry which is preliminary data.</text>
</comment>
<dbReference type="InterPro" id="IPR002505">
    <property type="entry name" value="PTA_PTB"/>
</dbReference>
<evidence type="ECO:0000256" key="8">
    <source>
        <dbReference type="ARBA" id="ARBA00031108"/>
    </source>
</evidence>
<keyword evidence="7 10" id="KW-0012">Acyltransferase</keyword>
<dbReference type="EC" id="2.3.1.8" evidence="4"/>
<dbReference type="SUPFAM" id="SSF53659">
    <property type="entry name" value="Isocitrate/Isopropylmalate dehydrogenase-like"/>
    <property type="match status" value="1"/>
</dbReference>
<proteinExistence type="inferred from homology"/>
<dbReference type="EMBL" id="DVNJ01000031">
    <property type="protein sequence ID" value="HIU63242.1"/>
    <property type="molecule type" value="Genomic_DNA"/>
</dbReference>
<comment type="pathway">
    <text evidence="2">Metabolic intermediate biosynthesis; acetyl-CoA biosynthesis; acetyl-CoA from acetate: step 2/2.</text>
</comment>
<evidence type="ECO:0000256" key="2">
    <source>
        <dbReference type="ARBA" id="ARBA00004989"/>
    </source>
</evidence>
<evidence type="ECO:0000256" key="6">
    <source>
        <dbReference type="ARBA" id="ARBA00022679"/>
    </source>
</evidence>
<dbReference type="NCBIfam" id="NF007233">
    <property type="entry name" value="PRK09653.1"/>
    <property type="match status" value="1"/>
</dbReference>
<evidence type="ECO:0000259" key="9">
    <source>
        <dbReference type="Pfam" id="PF01515"/>
    </source>
</evidence>
<comment type="catalytic activity">
    <reaction evidence="1">
        <text>acetyl-CoA + phosphate = acetyl phosphate + CoA</text>
        <dbReference type="Rhea" id="RHEA:19521"/>
        <dbReference type="ChEBI" id="CHEBI:22191"/>
        <dbReference type="ChEBI" id="CHEBI:43474"/>
        <dbReference type="ChEBI" id="CHEBI:57287"/>
        <dbReference type="ChEBI" id="CHEBI:57288"/>
        <dbReference type="EC" id="2.3.1.8"/>
    </reaction>
</comment>
<name>A0A9D1MMZ3_9FIRM</name>
<dbReference type="PIRSF" id="PIRSF000428">
    <property type="entry name" value="P_Ac_trans"/>
    <property type="match status" value="1"/>
</dbReference>
<evidence type="ECO:0000256" key="3">
    <source>
        <dbReference type="ARBA" id="ARBA00005656"/>
    </source>
</evidence>
<evidence type="ECO:0000313" key="11">
    <source>
        <dbReference type="Proteomes" id="UP000824145"/>
    </source>
</evidence>
<comment type="similarity">
    <text evidence="3">Belongs to the phosphate acetyltransferase and butyryltransferase family.</text>
</comment>
<dbReference type="NCBIfam" id="NF004167">
    <property type="entry name" value="PRK05632.1"/>
    <property type="match status" value="1"/>
</dbReference>
<dbReference type="Pfam" id="PF01515">
    <property type="entry name" value="PTA_PTB"/>
    <property type="match status" value="1"/>
</dbReference>
<organism evidence="10 11">
    <name type="scientific">Candidatus Caccalectryoclostridium excrementigallinarum</name>
    <dbReference type="NCBI Taxonomy" id="2840710"/>
    <lineage>
        <taxon>Bacteria</taxon>
        <taxon>Bacillati</taxon>
        <taxon>Bacillota</taxon>
        <taxon>Clostridia</taxon>
        <taxon>Christensenellales</taxon>
        <taxon>Christensenellaceae</taxon>
        <taxon>Christensenellaceae incertae sedis</taxon>
        <taxon>Candidatus Caccalectryoclostridium</taxon>
    </lineage>
</organism>
<accession>A0A9D1MMZ3</accession>
<dbReference type="GO" id="GO:0008959">
    <property type="term" value="F:phosphate acetyltransferase activity"/>
    <property type="evidence" value="ECO:0007669"/>
    <property type="project" value="UniProtKB-EC"/>
</dbReference>
<protein>
    <recommendedName>
        <fullName evidence="5">Phosphate acetyltransferase</fullName>
        <ecNumber evidence="4">2.3.1.8</ecNumber>
    </recommendedName>
    <alternativeName>
        <fullName evidence="8">Phosphotransacetylase</fullName>
    </alternativeName>
</protein>
<evidence type="ECO:0000256" key="5">
    <source>
        <dbReference type="ARBA" id="ARBA00021528"/>
    </source>
</evidence>
<dbReference type="Gene3D" id="3.40.50.10750">
    <property type="entry name" value="Isocitrate/Isopropylmalate dehydrogenase-like"/>
    <property type="match status" value="1"/>
</dbReference>
<dbReference type="InterPro" id="IPR012147">
    <property type="entry name" value="P_Ac_Bu_trans"/>
</dbReference>
<dbReference type="Proteomes" id="UP000824145">
    <property type="component" value="Unassembled WGS sequence"/>
</dbReference>
<evidence type="ECO:0000256" key="1">
    <source>
        <dbReference type="ARBA" id="ARBA00000705"/>
    </source>
</evidence>
<gene>
    <name evidence="10" type="primary">pta</name>
    <name evidence="10" type="ORF">IAB07_05705</name>
</gene>
<reference evidence="10" key="2">
    <citation type="journal article" date="2021" name="PeerJ">
        <title>Extensive microbial diversity within the chicken gut microbiome revealed by metagenomics and culture.</title>
        <authorList>
            <person name="Gilroy R."/>
            <person name="Ravi A."/>
            <person name="Getino M."/>
            <person name="Pursley I."/>
            <person name="Horton D.L."/>
            <person name="Alikhan N.F."/>
            <person name="Baker D."/>
            <person name="Gharbi K."/>
            <person name="Hall N."/>
            <person name="Watson M."/>
            <person name="Adriaenssens E.M."/>
            <person name="Foster-Nyarko E."/>
            <person name="Jarju S."/>
            <person name="Secka A."/>
            <person name="Antonio M."/>
            <person name="Oren A."/>
            <person name="Chaudhuri R.R."/>
            <person name="La Ragione R."/>
            <person name="Hildebrand F."/>
            <person name="Pallen M.J."/>
        </authorList>
    </citation>
    <scope>NUCLEOTIDE SEQUENCE</scope>
    <source>
        <strain evidence="10">9366</strain>
    </source>
</reference>
<dbReference type="InterPro" id="IPR004614">
    <property type="entry name" value="P_AcTrfase"/>
</dbReference>
<dbReference type="NCBIfam" id="TIGR00651">
    <property type="entry name" value="pta"/>
    <property type="match status" value="1"/>
</dbReference>